<dbReference type="Pfam" id="PF00326">
    <property type="entry name" value="Peptidase_S9"/>
    <property type="match status" value="1"/>
</dbReference>
<evidence type="ECO:0000313" key="3">
    <source>
        <dbReference type="Proteomes" id="UP000053593"/>
    </source>
</evidence>
<reference evidence="2 3" key="1">
    <citation type="submission" date="2014-04" db="EMBL/GenBank/DDBJ databases">
        <title>Evolutionary Origins and Diversification of the Mycorrhizal Mutualists.</title>
        <authorList>
            <consortium name="DOE Joint Genome Institute"/>
            <consortium name="Mycorrhizal Genomics Consortium"/>
            <person name="Kohler A."/>
            <person name="Kuo A."/>
            <person name="Nagy L.G."/>
            <person name="Floudas D."/>
            <person name="Copeland A."/>
            <person name="Barry K.W."/>
            <person name="Cichocki N."/>
            <person name="Veneault-Fourrey C."/>
            <person name="LaButti K."/>
            <person name="Lindquist E.A."/>
            <person name="Lipzen A."/>
            <person name="Lundell T."/>
            <person name="Morin E."/>
            <person name="Murat C."/>
            <person name="Riley R."/>
            <person name="Ohm R."/>
            <person name="Sun H."/>
            <person name="Tunlid A."/>
            <person name="Henrissat B."/>
            <person name="Grigoriev I.V."/>
            <person name="Hibbett D.S."/>
            <person name="Martin F."/>
        </authorList>
    </citation>
    <scope>NUCLEOTIDE SEQUENCE [LARGE SCALE GENOMIC DNA]</scope>
    <source>
        <strain evidence="2 3">FD-317 M1</strain>
    </source>
</reference>
<proteinExistence type="predicted"/>
<organism evidence="2 3">
    <name type="scientific">Collybiopsis luxurians FD-317 M1</name>
    <dbReference type="NCBI Taxonomy" id="944289"/>
    <lineage>
        <taxon>Eukaryota</taxon>
        <taxon>Fungi</taxon>
        <taxon>Dikarya</taxon>
        <taxon>Basidiomycota</taxon>
        <taxon>Agaricomycotina</taxon>
        <taxon>Agaricomycetes</taxon>
        <taxon>Agaricomycetidae</taxon>
        <taxon>Agaricales</taxon>
        <taxon>Marasmiineae</taxon>
        <taxon>Omphalotaceae</taxon>
        <taxon>Collybiopsis</taxon>
        <taxon>Collybiopsis luxurians</taxon>
    </lineage>
</organism>
<name>A0A0D0CIE5_9AGAR</name>
<dbReference type="Proteomes" id="UP000053593">
    <property type="component" value="Unassembled WGS sequence"/>
</dbReference>
<dbReference type="InterPro" id="IPR029058">
    <property type="entry name" value="AB_hydrolase_fold"/>
</dbReference>
<dbReference type="EMBL" id="KN834813">
    <property type="protein sequence ID" value="KIK54773.1"/>
    <property type="molecule type" value="Genomic_DNA"/>
</dbReference>
<dbReference type="GO" id="GO:0008236">
    <property type="term" value="F:serine-type peptidase activity"/>
    <property type="evidence" value="ECO:0007669"/>
    <property type="project" value="InterPro"/>
</dbReference>
<evidence type="ECO:0000313" key="2">
    <source>
        <dbReference type="EMBL" id="KIK54773.1"/>
    </source>
</evidence>
<dbReference type="GO" id="GO:0006508">
    <property type="term" value="P:proteolysis"/>
    <property type="evidence" value="ECO:0007669"/>
    <property type="project" value="InterPro"/>
</dbReference>
<dbReference type="AlphaFoldDB" id="A0A0D0CIE5"/>
<dbReference type="Gene3D" id="3.40.50.1820">
    <property type="entry name" value="alpha/beta hydrolase"/>
    <property type="match status" value="1"/>
</dbReference>
<gene>
    <name evidence="2" type="ORF">GYMLUDRAFT_264477</name>
</gene>
<dbReference type="OrthoDB" id="43744at2759"/>
<feature type="domain" description="Peptidase S9 prolyl oligopeptidase catalytic" evidence="1">
    <location>
        <begin position="380"/>
        <end position="575"/>
    </location>
</feature>
<dbReference type="PANTHER" id="PTHR43056:SF5">
    <property type="entry name" value="PEPTIDASE S9 PROLYL OLIGOPEPTIDASE CATALYTIC DOMAIN-CONTAINING PROTEIN"/>
    <property type="match status" value="1"/>
</dbReference>
<keyword evidence="3" id="KW-1185">Reference proteome</keyword>
<accession>A0A0D0CIE5</accession>
<dbReference type="InterPro" id="IPR001375">
    <property type="entry name" value="Peptidase_S9_cat"/>
</dbReference>
<dbReference type="SUPFAM" id="SSF82171">
    <property type="entry name" value="DPP6 N-terminal domain-like"/>
    <property type="match status" value="1"/>
</dbReference>
<dbReference type="PANTHER" id="PTHR43056">
    <property type="entry name" value="PEPTIDASE S9 PROLYL OLIGOPEPTIDASE"/>
    <property type="match status" value="1"/>
</dbReference>
<evidence type="ECO:0000259" key="1">
    <source>
        <dbReference type="Pfam" id="PF00326"/>
    </source>
</evidence>
<protein>
    <recommendedName>
        <fullName evidence="1">Peptidase S9 prolyl oligopeptidase catalytic domain-containing protein</fullName>
    </recommendedName>
</protein>
<dbReference type="InterPro" id="IPR050585">
    <property type="entry name" value="Xaa-Pro_dipeptidyl-ppase/CocE"/>
</dbReference>
<dbReference type="SUPFAM" id="SSF53474">
    <property type="entry name" value="alpha/beta-Hydrolases"/>
    <property type="match status" value="1"/>
</dbReference>
<dbReference type="HOGENOM" id="CLU_012236_1_0_1"/>
<sequence>MSGRAPYGTWKSPIIAERVSGSSTSIDDIIVDAVTSVVYHLEGRPADKGRCVLVESLTGCEIVPKDVNVRSGVHEYGGAAAIVHDGVAYYSNFADNRVYKIGVKEGSQPEAVTPGISICGFDIHPVHPQFLVSVLEDHTIDSPLTVTNTLVIIDAEAKTIDTSTTSLVDITVNTSSEVAFSNSTTVADEGSNGYISWVNMDTLCFVSDVSGFINPWTYSVSTEKASPVFSSPVNEDFGSAMWLMCYFPYAIVDEDGKVAVFKAFRDGRSILYRVDLGTGERQEVQSPYVVVESVRTVSRSQGQFAFLGSKVDESQKVIIGSMMDTDQASFTSLNTMSDEVNRKFFDASLVSIPQGMTLKVPLNDEPLQVIYYSPHNPALDVNYGGSTGYGKAYMDRLKQQWGKVDVEDCIAAAQILSNPPYSLIDPRRIVIRGSSAGGFTLLNCLSNSSNPQIFAAATSLFAVVDVERLVRDIHKFESQYMFLLAGGSPTNTEPLKAVSPINHFDRIDCPLLILQGEKDRVVPKEQAEILYESVKKRGGIVEYKLYPGEGHGLRMKETLCDAFEREFEFYQRVLGFRDAPP</sequence>